<evidence type="ECO:0000256" key="1">
    <source>
        <dbReference type="ARBA" id="ARBA00022679"/>
    </source>
</evidence>
<dbReference type="InterPro" id="IPR011611">
    <property type="entry name" value="PfkB_dom"/>
</dbReference>
<reference evidence="5" key="1">
    <citation type="submission" date="2019-02" db="EMBL/GenBank/DDBJ databases">
        <authorList>
            <person name="Gruber-Vodicka R. H."/>
            <person name="Seah K. B. B."/>
        </authorList>
    </citation>
    <scope>NUCLEOTIDE SEQUENCE</scope>
    <source>
        <strain evidence="6">BECK_SA2B12</strain>
        <strain evidence="4">BECK_SA2B15</strain>
        <strain evidence="5">BECK_SA2B20</strain>
    </source>
</reference>
<dbReference type="PANTHER" id="PTHR10584:SF166">
    <property type="entry name" value="RIBOKINASE"/>
    <property type="match status" value="1"/>
</dbReference>
<dbReference type="EMBL" id="CAADFG010000050">
    <property type="protein sequence ID" value="VFJ92923.1"/>
    <property type="molecule type" value="Genomic_DNA"/>
</dbReference>
<dbReference type="PANTHER" id="PTHR10584">
    <property type="entry name" value="SUGAR KINASE"/>
    <property type="match status" value="1"/>
</dbReference>
<dbReference type="AlphaFoldDB" id="A0A450UMJ3"/>
<dbReference type="CDD" id="cd01942">
    <property type="entry name" value="ribokinase_group_A"/>
    <property type="match status" value="1"/>
</dbReference>
<keyword evidence="2 5" id="KW-0418">Kinase</keyword>
<evidence type="ECO:0000256" key="2">
    <source>
        <dbReference type="ARBA" id="ARBA00022777"/>
    </source>
</evidence>
<evidence type="ECO:0000259" key="3">
    <source>
        <dbReference type="Pfam" id="PF00294"/>
    </source>
</evidence>
<evidence type="ECO:0000313" key="4">
    <source>
        <dbReference type="EMBL" id="VFJ92923.1"/>
    </source>
</evidence>
<feature type="domain" description="Carbohydrate kinase PfkB" evidence="3">
    <location>
        <begin position="55"/>
        <end position="307"/>
    </location>
</feature>
<evidence type="ECO:0000313" key="5">
    <source>
        <dbReference type="EMBL" id="VFJ93758.1"/>
    </source>
</evidence>
<dbReference type="InterPro" id="IPR029056">
    <property type="entry name" value="Ribokinase-like"/>
</dbReference>
<keyword evidence="1" id="KW-0808">Transferase</keyword>
<gene>
    <name evidence="4" type="ORF">BECKH772A_GA0070896_100502</name>
    <name evidence="5" type="ORF">BECKH772B_GA0070898_100502</name>
    <name evidence="6" type="ORF">BECKH772C_GA0070978_100502</name>
</gene>
<evidence type="ECO:0000313" key="6">
    <source>
        <dbReference type="EMBL" id="VFK00643.1"/>
    </source>
</evidence>
<protein>
    <submittedName>
        <fullName evidence="5">Adenosine kinase</fullName>
    </submittedName>
</protein>
<dbReference type="SUPFAM" id="SSF53613">
    <property type="entry name" value="Ribokinase-like"/>
    <property type="match status" value="1"/>
</dbReference>
<proteinExistence type="predicted"/>
<dbReference type="Gene3D" id="3.40.1190.20">
    <property type="match status" value="1"/>
</dbReference>
<dbReference type="EMBL" id="CAADFJ010000050">
    <property type="protein sequence ID" value="VFK00643.1"/>
    <property type="molecule type" value="Genomic_DNA"/>
</dbReference>
<name>A0A450UMJ3_9GAMM</name>
<accession>A0A450UMJ3</accession>
<sequence length="327" mass="36106">MTSQFIPDHPNFSEKDTAAALICGSIAYDNIMAFDDHFKNHILPDKLDILNVSFLISGMRRQFGGCAGNIAYGLTLLGNLALPMATVGSDFTAYADWMDTHGITRHYLENIDNTLTAQAFIITDRDDNQITAFYPGAMAFSHENLVSTVGNVKLGIVSPDGRDGMKQHAADLAERNIPFVFDPGQGMPMFHKEDLNTFLEQATWVAVNGYEWEMLRERTGLSVAQVLERVQALIVTQGEKGSVIHVRKGPIEIPALPVKRVIDPTGCGDAYRSGILHGLLGSMDWETTGRISTLMGSINAQYIGTQNYYFTSDEIKDSFKIAFGYSY</sequence>
<organism evidence="5">
    <name type="scientific">Candidatus Kentrum eta</name>
    <dbReference type="NCBI Taxonomy" id="2126337"/>
    <lineage>
        <taxon>Bacteria</taxon>
        <taxon>Pseudomonadati</taxon>
        <taxon>Pseudomonadota</taxon>
        <taxon>Gammaproteobacteria</taxon>
        <taxon>Candidatus Kentrum</taxon>
    </lineage>
</organism>
<dbReference type="GO" id="GO:0016301">
    <property type="term" value="F:kinase activity"/>
    <property type="evidence" value="ECO:0007669"/>
    <property type="project" value="UniProtKB-KW"/>
</dbReference>
<dbReference type="PROSITE" id="PS00583">
    <property type="entry name" value="PFKB_KINASES_1"/>
    <property type="match status" value="1"/>
</dbReference>
<dbReference type="EMBL" id="CAADFI010000050">
    <property type="protein sequence ID" value="VFJ93758.1"/>
    <property type="molecule type" value="Genomic_DNA"/>
</dbReference>
<dbReference type="Pfam" id="PF00294">
    <property type="entry name" value="PfkB"/>
    <property type="match status" value="1"/>
</dbReference>
<dbReference type="InterPro" id="IPR002173">
    <property type="entry name" value="Carboh/pur_kinase_PfkB_CS"/>
</dbReference>